<protein>
    <submittedName>
        <fullName evidence="2">DUF1109 domain-containing protein</fullName>
    </submittedName>
</protein>
<feature type="transmembrane region" description="Helical" evidence="1">
    <location>
        <begin position="157"/>
        <end position="177"/>
    </location>
</feature>
<keyword evidence="1" id="KW-0472">Membrane</keyword>
<feature type="transmembrane region" description="Helical" evidence="1">
    <location>
        <begin position="120"/>
        <end position="145"/>
    </location>
</feature>
<sequence length="211" mass="22070">MRTDDLIAGLAESPWPRERPPMRLAAALLTGWAIALVGLVLALGPPFAAVRETGLLPFAVKFGFTLTFTVFSVLASIAAGRPGKRIAFRLSLIAAPFLVLAILAALEISSTPRDAWGELFFGTTFITCLTAIVLGSIPVLVAGFWAYREMAPTRPAVAGLLVGLSAGAAAAFAYALYCPETTACFLLAAYTPGALLASLAGMAAGQQLLRW</sequence>
<feature type="transmembrane region" description="Helical" evidence="1">
    <location>
        <begin position="55"/>
        <end position="79"/>
    </location>
</feature>
<dbReference type="RefSeq" id="WP_187708880.1">
    <property type="nucleotide sequence ID" value="NZ_CP060782.1"/>
</dbReference>
<dbReference type="Pfam" id="PF06532">
    <property type="entry name" value="NrsF"/>
    <property type="match status" value="1"/>
</dbReference>
<proteinExistence type="predicted"/>
<evidence type="ECO:0000313" key="3">
    <source>
        <dbReference type="Proteomes" id="UP000516105"/>
    </source>
</evidence>
<dbReference type="InterPro" id="IPR009495">
    <property type="entry name" value="NrsF"/>
</dbReference>
<feature type="transmembrane region" description="Helical" evidence="1">
    <location>
        <begin position="86"/>
        <end position="108"/>
    </location>
</feature>
<accession>A0ABX6TAG6</accession>
<organism evidence="2 3">
    <name type="scientific">Sphingomonas sediminicola</name>
    <dbReference type="NCBI Taxonomy" id="386874"/>
    <lineage>
        <taxon>Bacteria</taxon>
        <taxon>Pseudomonadati</taxon>
        <taxon>Pseudomonadota</taxon>
        <taxon>Alphaproteobacteria</taxon>
        <taxon>Sphingomonadales</taxon>
        <taxon>Sphingomonadaceae</taxon>
        <taxon>Sphingomonas</taxon>
    </lineage>
</organism>
<dbReference type="Proteomes" id="UP000516105">
    <property type="component" value="Chromosome"/>
</dbReference>
<feature type="transmembrane region" description="Helical" evidence="1">
    <location>
        <begin position="183"/>
        <end position="205"/>
    </location>
</feature>
<evidence type="ECO:0000313" key="2">
    <source>
        <dbReference type="EMBL" id="QNP45927.1"/>
    </source>
</evidence>
<evidence type="ECO:0000256" key="1">
    <source>
        <dbReference type="SAM" id="Phobius"/>
    </source>
</evidence>
<gene>
    <name evidence="2" type="ORF">H9L14_01080</name>
</gene>
<keyword evidence="1" id="KW-0812">Transmembrane</keyword>
<reference evidence="2 3" key="1">
    <citation type="submission" date="2020-08" db="EMBL/GenBank/DDBJ databases">
        <title>Genome sequence of Sphingomonas sediminicola KACC 15039T.</title>
        <authorList>
            <person name="Hyun D.-W."/>
            <person name="Bae J.-W."/>
        </authorList>
    </citation>
    <scope>NUCLEOTIDE SEQUENCE [LARGE SCALE GENOMIC DNA]</scope>
    <source>
        <strain evidence="2 3">KACC 15039</strain>
    </source>
</reference>
<keyword evidence="1" id="KW-1133">Transmembrane helix</keyword>
<name>A0ABX6TAG6_9SPHN</name>
<dbReference type="EMBL" id="CP060782">
    <property type="protein sequence ID" value="QNP45927.1"/>
    <property type="molecule type" value="Genomic_DNA"/>
</dbReference>
<keyword evidence="3" id="KW-1185">Reference proteome</keyword>
<feature type="transmembrane region" description="Helical" evidence="1">
    <location>
        <begin position="24"/>
        <end position="43"/>
    </location>
</feature>